<feature type="domain" description="Glycosyltransferase subfamily 4-like N-terminal" evidence="2">
    <location>
        <begin position="15"/>
        <end position="166"/>
    </location>
</feature>
<dbReference type="Gene3D" id="3.40.50.2000">
    <property type="entry name" value="Glycogen Phosphorylase B"/>
    <property type="match status" value="2"/>
</dbReference>
<proteinExistence type="predicted"/>
<evidence type="ECO:0000313" key="4">
    <source>
        <dbReference type="Proteomes" id="UP000005358"/>
    </source>
</evidence>
<sequence length="361" mass="41649">MKKNILYLTRTMGLGGTEKVILQLCENLNDEFNKIVVCSSGGIHESKLDEIGIRHYKIPDFENKSFGNIIKTIKIIKKIIKDENIDIVHTHHRMAAFYTSLINRNKNVIQVHTAHNTFFDKKRLTNFALNNVNIIAVGNKVKDNLIDYYGLCKDNVSVIYNGIEEDKNNYPQIPELKEVTENGYFLVGNIGRLSEQKGMKYFIEACSQVKKNFENIKFCIAGDGELKDELIEYSKQKGVYDDILFLGYRNDVSNVISHCDLIVLSSLWEGLPLTPIEAFMRKKTIVATNVDGTPEIVENNLNGVLVEPKNSYEINDGIIKLYKNDELRRIFENNAYQTYKNKFTIEKFIINYLNYYKNLIR</sequence>
<dbReference type="Pfam" id="PF13439">
    <property type="entry name" value="Glyco_transf_4"/>
    <property type="match status" value="1"/>
</dbReference>
<dbReference type="PANTHER" id="PTHR12526:SF630">
    <property type="entry name" value="GLYCOSYLTRANSFERASE"/>
    <property type="match status" value="1"/>
</dbReference>
<dbReference type="Proteomes" id="UP000005358">
    <property type="component" value="Chromosome"/>
</dbReference>
<keyword evidence="3" id="KW-0808">Transferase</keyword>
<dbReference type="InterPro" id="IPR001296">
    <property type="entry name" value="Glyco_trans_1"/>
</dbReference>
<dbReference type="GO" id="GO:0016757">
    <property type="term" value="F:glycosyltransferase activity"/>
    <property type="evidence" value="ECO:0007669"/>
    <property type="project" value="InterPro"/>
</dbReference>
<evidence type="ECO:0000259" key="1">
    <source>
        <dbReference type="Pfam" id="PF00534"/>
    </source>
</evidence>
<dbReference type="CDD" id="cd03801">
    <property type="entry name" value="GT4_PimA-like"/>
    <property type="match status" value="1"/>
</dbReference>
<feature type="domain" description="Glycosyl transferase family 1" evidence="1">
    <location>
        <begin position="182"/>
        <end position="337"/>
    </location>
</feature>
<dbReference type="InterPro" id="IPR028098">
    <property type="entry name" value="Glyco_trans_4-like_N"/>
</dbReference>
<reference evidence="3 4" key="1">
    <citation type="journal article" date="2012" name="PLoS ONE">
        <title>Genome Sequencing and Analysis of a Type A Clostridium perfringens Isolate from a Case of Bovine Clostridial Abomasitis.</title>
        <authorList>
            <person name="Nowell V.J."/>
            <person name="Kropinski A.M."/>
            <person name="Songer J.G."/>
            <person name="Macinnes J.I."/>
            <person name="Parreira V.R."/>
            <person name="Prescott J.F."/>
        </authorList>
    </citation>
    <scope>NUCLEOTIDE SEQUENCE [LARGE SCALE GENOMIC DNA]</scope>
    <source>
        <strain evidence="3 4">F262</strain>
    </source>
</reference>
<gene>
    <name evidence="3" type="ORF">HA1_02492</name>
</gene>
<dbReference type="RefSeq" id="WP_003480196.1">
    <property type="nucleotide sequence ID" value="NZ_CM001477.1"/>
</dbReference>
<evidence type="ECO:0000259" key="2">
    <source>
        <dbReference type="Pfam" id="PF13439"/>
    </source>
</evidence>
<protein>
    <submittedName>
        <fullName evidence="3">Glycosyl transferase, group 1</fullName>
    </submittedName>
</protein>
<accession>A0AAV3FFA4</accession>
<dbReference type="EMBL" id="AFES01000013">
    <property type="protein sequence ID" value="EIA18227.1"/>
    <property type="molecule type" value="Genomic_DNA"/>
</dbReference>
<comment type="caution">
    <text evidence="3">The sequence shown here is derived from an EMBL/GenBank/DDBJ whole genome shotgun (WGS) entry which is preliminary data.</text>
</comment>
<organism evidence="3 4">
    <name type="scientific">Clostridium perfringens F262</name>
    <dbReference type="NCBI Taxonomy" id="883064"/>
    <lineage>
        <taxon>Bacteria</taxon>
        <taxon>Bacillati</taxon>
        <taxon>Bacillota</taxon>
        <taxon>Clostridia</taxon>
        <taxon>Eubacteriales</taxon>
        <taxon>Clostridiaceae</taxon>
        <taxon>Clostridium</taxon>
    </lineage>
</organism>
<dbReference type="AlphaFoldDB" id="A0AAV3FFA4"/>
<dbReference type="PANTHER" id="PTHR12526">
    <property type="entry name" value="GLYCOSYLTRANSFERASE"/>
    <property type="match status" value="1"/>
</dbReference>
<dbReference type="SUPFAM" id="SSF53756">
    <property type="entry name" value="UDP-Glycosyltransferase/glycogen phosphorylase"/>
    <property type="match status" value="1"/>
</dbReference>
<dbReference type="Pfam" id="PF00534">
    <property type="entry name" value="Glycos_transf_1"/>
    <property type="match status" value="1"/>
</dbReference>
<evidence type="ECO:0000313" key="3">
    <source>
        <dbReference type="EMBL" id="EIA18227.1"/>
    </source>
</evidence>
<name>A0AAV3FFA4_CLOPF</name>